<comment type="caution">
    <text evidence="4">The sequence shown here is derived from an EMBL/GenBank/DDBJ whole genome shotgun (WGS) entry which is preliminary data.</text>
</comment>
<keyword evidence="5" id="KW-1185">Reference proteome</keyword>
<dbReference type="InterPro" id="IPR016169">
    <property type="entry name" value="FAD-bd_PCMH_sub2"/>
</dbReference>
<dbReference type="Gene3D" id="3.30.465.10">
    <property type="match status" value="1"/>
</dbReference>
<name>G4CKD2_9NEIS</name>
<dbReference type="STRING" id="1032488.HMPREF9371_2072"/>
<dbReference type="InterPro" id="IPR006094">
    <property type="entry name" value="Oxid_FAD_bind_N"/>
</dbReference>
<evidence type="ECO:0000256" key="1">
    <source>
        <dbReference type="ARBA" id="ARBA00022630"/>
    </source>
</evidence>
<gene>
    <name evidence="4" type="primary">glcE</name>
    <name evidence="4" type="ORF">HMPREF9371_2072</name>
</gene>
<dbReference type="SUPFAM" id="SSF56176">
    <property type="entry name" value="FAD-binding/transporter-associated domain-like"/>
    <property type="match status" value="1"/>
</dbReference>
<dbReference type="InterPro" id="IPR036318">
    <property type="entry name" value="FAD-bd_PCMH-like_sf"/>
</dbReference>
<dbReference type="InterPro" id="IPR016164">
    <property type="entry name" value="FAD-linked_Oxase-like_C"/>
</dbReference>
<dbReference type="PROSITE" id="PS51387">
    <property type="entry name" value="FAD_PCMH"/>
    <property type="match status" value="1"/>
</dbReference>
<dbReference type="AlphaFoldDB" id="G4CKD2"/>
<evidence type="ECO:0000259" key="3">
    <source>
        <dbReference type="PROSITE" id="PS51387"/>
    </source>
</evidence>
<dbReference type="PANTHER" id="PTHR11748:SF103">
    <property type="entry name" value="GLYCOLATE OXIDASE SUBUNIT GLCE"/>
    <property type="match status" value="1"/>
</dbReference>
<dbReference type="Pfam" id="PF01565">
    <property type="entry name" value="FAD_binding_4"/>
    <property type="match status" value="1"/>
</dbReference>
<dbReference type="InterPro" id="IPR016166">
    <property type="entry name" value="FAD-bd_PCMH"/>
</dbReference>
<reference evidence="4 5" key="1">
    <citation type="submission" date="2011-05" db="EMBL/GenBank/DDBJ databases">
        <authorList>
            <person name="Muzny D."/>
            <person name="Qin X."/>
            <person name="Deng J."/>
            <person name="Jiang H."/>
            <person name="Liu Y."/>
            <person name="Qu J."/>
            <person name="Song X.-Z."/>
            <person name="Zhang L."/>
            <person name="Thornton R."/>
            <person name="Coyle M."/>
            <person name="Francisco L."/>
            <person name="Jackson L."/>
            <person name="Javaid M."/>
            <person name="Korchina V."/>
            <person name="Kovar C."/>
            <person name="Mata R."/>
            <person name="Mathew T."/>
            <person name="Ngo R."/>
            <person name="Nguyen L."/>
            <person name="Nguyen N."/>
            <person name="Okwuonu G."/>
            <person name="Ongeri F."/>
            <person name="Pham C."/>
            <person name="Simmons D."/>
            <person name="Wilczek-Boney K."/>
            <person name="Hale W."/>
            <person name="Jakkamsetti A."/>
            <person name="Pham P."/>
            <person name="Ruth R."/>
            <person name="San Lucas F."/>
            <person name="Warren J."/>
            <person name="Zhang J."/>
            <person name="Zhao Z."/>
            <person name="Zhou C."/>
            <person name="Zhu D."/>
            <person name="Lee S."/>
            <person name="Bess C."/>
            <person name="Blankenburg K."/>
            <person name="Forbes L."/>
            <person name="Fu Q."/>
            <person name="Gubbala S."/>
            <person name="Hirani K."/>
            <person name="Jayaseelan J.C."/>
            <person name="Lara F."/>
            <person name="Munidasa M."/>
            <person name="Palculict T."/>
            <person name="Patil S."/>
            <person name="Pu L.-L."/>
            <person name="Saada N."/>
            <person name="Tang L."/>
            <person name="Weissenberger G."/>
            <person name="Zhu Y."/>
            <person name="Hemphill L."/>
            <person name="Shang Y."/>
            <person name="Youmans B."/>
            <person name="Ayvaz T."/>
            <person name="Ross M."/>
            <person name="Santibanez J."/>
            <person name="Aqrawi P."/>
            <person name="Gross S."/>
            <person name="Joshi V."/>
            <person name="Fowler G."/>
            <person name="Nazareth L."/>
            <person name="Reid J."/>
            <person name="Worley K."/>
            <person name="Petrosino J."/>
            <person name="Highlander S."/>
            <person name="Gibbs R."/>
        </authorList>
    </citation>
    <scope>NUCLEOTIDE SEQUENCE [LARGE SCALE GENOMIC DNA]</scope>
    <source>
        <strain evidence="4 5">871</strain>
    </source>
</reference>
<feature type="domain" description="FAD-binding PCMH-type" evidence="3">
    <location>
        <begin position="3"/>
        <end position="189"/>
    </location>
</feature>
<evidence type="ECO:0000256" key="2">
    <source>
        <dbReference type="ARBA" id="ARBA00022827"/>
    </source>
</evidence>
<dbReference type="GO" id="GO:0071949">
    <property type="term" value="F:FAD binding"/>
    <property type="evidence" value="ECO:0007669"/>
    <property type="project" value="InterPro"/>
</dbReference>
<proteinExistence type="predicted"/>
<keyword evidence="1" id="KW-0285">Flavoprotein</keyword>
<dbReference type="PANTHER" id="PTHR11748">
    <property type="entry name" value="D-LACTATE DEHYDROGENASE"/>
    <property type="match status" value="1"/>
</dbReference>
<dbReference type="PATRIC" id="fig|1032488.3.peg.1965"/>
<keyword evidence="4" id="KW-0560">Oxidoreductase</keyword>
<protein>
    <submittedName>
        <fullName evidence="4">Glycolate oxidase, FAD binding subunit</fullName>
        <ecNumber evidence="4">1.1.3.15</ecNumber>
    </submittedName>
</protein>
<dbReference type="NCBIfam" id="NF008439">
    <property type="entry name" value="PRK11282.1"/>
    <property type="match status" value="1"/>
</dbReference>
<accession>G4CKD2</accession>
<dbReference type="HOGENOM" id="CLU_017779_0_0_4"/>
<keyword evidence="2" id="KW-0274">FAD</keyword>
<dbReference type="EC" id="1.1.3.15" evidence="4"/>
<organism evidence="4 5">
    <name type="scientific">Neisseria shayeganii 871</name>
    <dbReference type="NCBI Taxonomy" id="1032488"/>
    <lineage>
        <taxon>Bacteria</taxon>
        <taxon>Pseudomonadati</taxon>
        <taxon>Pseudomonadota</taxon>
        <taxon>Betaproteobacteria</taxon>
        <taxon>Neisseriales</taxon>
        <taxon>Neisseriaceae</taxon>
        <taxon>Neisseria</taxon>
    </lineage>
</organism>
<dbReference type="SUPFAM" id="SSF55103">
    <property type="entry name" value="FAD-linked oxidases, C-terminal domain"/>
    <property type="match status" value="1"/>
</dbReference>
<dbReference type="EMBL" id="AGAY01000071">
    <property type="protein sequence ID" value="EGY51723.1"/>
    <property type="molecule type" value="Genomic_DNA"/>
</dbReference>
<evidence type="ECO:0000313" key="4">
    <source>
        <dbReference type="EMBL" id="EGY51723.1"/>
    </source>
</evidence>
<dbReference type="GO" id="GO:0003973">
    <property type="term" value="F:(S)-2-hydroxy-acid oxidase activity"/>
    <property type="evidence" value="ECO:0007669"/>
    <property type="project" value="UniProtKB-EC"/>
</dbReference>
<sequence>MPDGRHPKLSHKHHSKTNMQTVLEQWRSQIHFAAQQETALTIRGSGSKDFYGEAVPEHSLLDTRAYHGVVAYDPAELVLTVRCGTPLKEVEAVLAEKNQMLPFEPPHFGEHATIGGCVAAGLSGPRRAFAGAVKDFVLGAKLMNGKGEWLNFGGQVMKNVAGYDVSRLLAGSMGTLGIIGEISFKVLPRSVAEASVRFELDEAAARRQMNEWMGQPLPLSASFWHKGLLTVRLNGAQAGVDAALARIGGERLADTAAAEFWLAVREQTLPEFALTEGRRLWRISLPDTAPSLDLGSMPLVEWGGAQRWYLTDAAAKDIREKAAALGGHATLFRGAVAADESVFHPLPHAVLAIQQRLKQAFDPHHVFNPRRLYREI</sequence>
<dbReference type="Proteomes" id="UP000003019">
    <property type="component" value="Unassembled WGS sequence"/>
</dbReference>
<evidence type="ECO:0000313" key="5">
    <source>
        <dbReference type="Proteomes" id="UP000003019"/>
    </source>
</evidence>